<dbReference type="Proteomes" id="UP000189796">
    <property type="component" value="Chromosome I"/>
</dbReference>
<reference evidence="4 5" key="1">
    <citation type="submission" date="2016-11" db="EMBL/GenBank/DDBJ databases">
        <authorList>
            <person name="Jaros S."/>
            <person name="Januszkiewicz K."/>
            <person name="Wedrychowicz H."/>
        </authorList>
    </citation>
    <scope>NUCLEOTIDE SEQUENCE [LARGE SCALE GENOMIC DNA]</scope>
    <source>
        <strain evidence="4 5">GAS138</strain>
    </source>
</reference>
<evidence type="ECO:0000256" key="1">
    <source>
        <dbReference type="ARBA" id="ARBA00022679"/>
    </source>
</evidence>
<accession>A0A1M5INV2</accession>
<dbReference type="SUPFAM" id="SSF53756">
    <property type="entry name" value="UDP-Glycosyltransferase/glycogen phosphorylase"/>
    <property type="match status" value="1"/>
</dbReference>
<evidence type="ECO:0000259" key="2">
    <source>
        <dbReference type="Pfam" id="PF00534"/>
    </source>
</evidence>
<dbReference type="GO" id="GO:0016757">
    <property type="term" value="F:glycosyltransferase activity"/>
    <property type="evidence" value="ECO:0007669"/>
    <property type="project" value="InterPro"/>
</dbReference>
<organism evidence="4 5">
    <name type="scientific">Bradyrhizobium erythrophlei</name>
    <dbReference type="NCBI Taxonomy" id="1437360"/>
    <lineage>
        <taxon>Bacteria</taxon>
        <taxon>Pseudomonadati</taxon>
        <taxon>Pseudomonadota</taxon>
        <taxon>Alphaproteobacteria</taxon>
        <taxon>Hyphomicrobiales</taxon>
        <taxon>Nitrobacteraceae</taxon>
        <taxon>Bradyrhizobium</taxon>
    </lineage>
</organism>
<dbReference type="EMBL" id="LT670817">
    <property type="protein sequence ID" value="SHG30008.1"/>
    <property type="molecule type" value="Genomic_DNA"/>
</dbReference>
<sequence>MAVRFRRLAINGKFLTAGPTGVHRVAEQLVRQLAMHRDELADLFEQPPRLITPPNAHNESLDVFDRERRGVFRGQLWEQIDLPRLTRSDLLLNLCNLGPMASRAAITMVHDAQTFTTPKSYSWAFGNWYRNVLPVLGHRHARILAVSEFSANELARVGVARRDSISVVPNGVDHLLDCASQPEIVQLLALDPRKFIVGLSNVQVHKNIGVLLKAFAASELDQLKLVLVGAAKREEFEMLGHSVPSNVVFAGRISDGELRALLESALCVGFPSTTEGFGLPPLEGMSLGCPAVLAPCGALPEVGGGSALFAGPADPRQWVAAIRRLADDADFWANYSRAGRQRAGSFTWRRAGQKLVDVIKEVVLADVAQGR</sequence>
<dbReference type="Pfam" id="PF00534">
    <property type="entry name" value="Glycos_transf_1"/>
    <property type="match status" value="1"/>
</dbReference>
<evidence type="ECO:0000313" key="5">
    <source>
        <dbReference type="Proteomes" id="UP000189796"/>
    </source>
</evidence>
<name>A0A1M5INV2_9BRAD</name>
<dbReference type="Pfam" id="PF13439">
    <property type="entry name" value="Glyco_transf_4"/>
    <property type="match status" value="1"/>
</dbReference>
<dbReference type="GO" id="GO:0009103">
    <property type="term" value="P:lipopolysaccharide biosynthetic process"/>
    <property type="evidence" value="ECO:0007669"/>
    <property type="project" value="TreeGrafter"/>
</dbReference>
<protein>
    <submittedName>
        <fullName evidence="4">Glycosyltransferase involved in cell wall bisynthesis</fullName>
    </submittedName>
</protein>
<dbReference type="OrthoDB" id="9801609at2"/>
<dbReference type="PANTHER" id="PTHR46401:SF2">
    <property type="entry name" value="GLYCOSYLTRANSFERASE WBBK-RELATED"/>
    <property type="match status" value="1"/>
</dbReference>
<feature type="domain" description="Glycosyl transferase family 1" evidence="2">
    <location>
        <begin position="191"/>
        <end position="342"/>
    </location>
</feature>
<dbReference type="CDD" id="cd03809">
    <property type="entry name" value="GT4_MtfB-like"/>
    <property type="match status" value="1"/>
</dbReference>
<dbReference type="AlphaFoldDB" id="A0A1M5INV2"/>
<dbReference type="PANTHER" id="PTHR46401">
    <property type="entry name" value="GLYCOSYLTRANSFERASE WBBK-RELATED"/>
    <property type="match status" value="1"/>
</dbReference>
<dbReference type="Gene3D" id="3.40.50.2000">
    <property type="entry name" value="Glycogen Phosphorylase B"/>
    <property type="match status" value="2"/>
</dbReference>
<dbReference type="InterPro" id="IPR028098">
    <property type="entry name" value="Glyco_trans_4-like_N"/>
</dbReference>
<feature type="domain" description="Glycosyltransferase subfamily 4-like N-terminal" evidence="3">
    <location>
        <begin position="21"/>
        <end position="173"/>
    </location>
</feature>
<gene>
    <name evidence="4" type="ORF">SAMN05443248_1067</name>
</gene>
<proteinExistence type="predicted"/>
<evidence type="ECO:0000259" key="3">
    <source>
        <dbReference type="Pfam" id="PF13439"/>
    </source>
</evidence>
<keyword evidence="1 4" id="KW-0808">Transferase</keyword>
<dbReference type="InterPro" id="IPR001296">
    <property type="entry name" value="Glyco_trans_1"/>
</dbReference>
<evidence type="ECO:0000313" key="4">
    <source>
        <dbReference type="EMBL" id="SHG30008.1"/>
    </source>
</evidence>